<dbReference type="InterPro" id="IPR036984">
    <property type="entry name" value="NrpR_dom_sf"/>
</dbReference>
<accession>A0AA97I312</accession>
<name>A0AA97I312_9EURY</name>
<reference evidence="2 3" key="1">
    <citation type="submission" date="2019-09" db="EMBL/GenBank/DDBJ databases">
        <title>The complete genome of Methanoplanus sp. FWC-SCC4.</title>
        <authorList>
            <person name="Chen S.-C."/>
            <person name="Zhou Y.-Z."/>
            <person name="Lai M.-C."/>
        </authorList>
    </citation>
    <scope>NUCLEOTIDE SEQUENCE [LARGE SCALE GENOMIC DNA]</scope>
    <source>
        <strain evidence="2 3">FWC-SCC4</strain>
    </source>
</reference>
<dbReference type="Pfam" id="PF01995">
    <property type="entry name" value="NRD1_2"/>
    <property type="match status" value="1"/>
</dbReference>
<dbReference type="RefSeq" id="WP_317137766.1">
    <property type="nucleotide sequence ID" value="NZ_CP043875.1"/>
</dbReference>
<evidence type="ECO:0000313" key="2">
    <source>
        <dbReference type="EMBL" id="WOF16183.1"/>
    </source>
</evidence>
<proteinExistence type="predicted"/>
<dbReference type="KEGG" id="mefw:F1737_05410"/>
<dbReference type="PANTHER" id="PTHR41964">
    <property type="entry name" value="GLOBAL NITROGEN REGULATOR NRPR"/>
    <property type="match status" value="1"/>
</dbReference>
<dbReference type="GeneID" id="85229595"/>
<evidence type="ECO:0000313" key="3">
    <source>
        <dbReference type="Proteomes" id="UP001301797"/>
    </source>
</evidence>
<dbReference type="AlphaFoldDB" id="A0AA97I312"/>
<dbReference type="InterPro" id="IPR002846">
    <property type="entry name" value="NRD"/>
</dbReference>
<dbReference type="EMBL" id="CP043875">
    <property type="protein sequence ID" value="WOF16183.1"/>
    <property type="molecule type" value="Genomic_DNA"/>
</dbReference>
<gene>
    <name evidence="2" type="ORF">F1737_05410</name>
</gene>
<dbReference type="PANTHER" id="PTHR41964:SF1">
    <property type="entry name" value="GLOBAL NITROGEN REGULATOR NRPR"/>
    <property type="match status" value="1"/>
</dbReference>
<evidence type="ECO:0000259" key="1">
    <source>
        <dbReference type="Pfam" id="PF01995"/>
    </source>
</evidence>
<protein>
    <submittedName>
        <fullName evidence="2">DUF128 domain-containing protein</fullName>
    </submittedName>
</protein>
<dbReference type="Proteomes" id="UP001301797">
    <property type="component" value="Chromosome"/>
</dbReference>
<organism evidence="2 3">
    <name type="scientific">Methanochimaera problematica</name>
    <dbReference type="NCBI Taxonomy" id="2609417"/>
    <lineage>
        <taxon>Archaea</taxon>
        <taxon>Methanobacteriati</taxon>
        <taxon>Methanobacteriota</taxon>
        <taxon>Stenosarchaea group</taxon>
        <taxon>Methanomicrobia</taxon>
        <taxon>Methanomicrobiales</taxon>
        <taxon>Methanomicrobiaceae</taxon>
        <taxon>Methanochimaera</taxon>
    </lineage>
</organism>
<dbReference type="Gene3D" id="3.30.70.1360">
    <property type="entry name" value="mj0159-like"/>
    <property type="match status" value="2"/>
</dbReference>
<dbReference type="InterPro" id="IPR038982">
    <property type="entry name" value="NrpR"/>
</dbReference>
<keyword evidence="3" id="KW-1185">Reference proteome</keyword>
<feature type="domain" description="NrpR regulatory" evidence="1">
    <location>
        <begin position="5"/>
        <end position="243"/>
    </location>
</feature>
<sequence length="248" mass="27170">MNVPLKFVNHKIEENALHLTYDPIEKKGNIIYNLSLINTEDLEFAIKTFKEAYSAGLCVSDRILIAKEGDKLENFVIPKGKTGICTICSLVLDSLLYQRGVPLNPIGGGLVEVENLVPRRFTAMIQYEYTTIDPITVMISQGNTSVMNVIKTGSGTITGNIRECHMESESAVFDVLDVLNEAGFVGVLDVGVPNTPLLGVPVTPNYIGISMIGGTNPIAGFKETGRWAEIQSMKGLMDISSFEYLENY</sequence>